<keyword evidence="5" id="KW-1185">Reference proteome</keyword>
<feature type="domain" description="NAD(P)-binding" evidence="1">
    <location>
        <begin position="8"/>
        <end position="166"/>
    </location>
</feature>
<accession>A0A069P4F5</accession>
<evidence type="ECO:0000313" key="2">
    <source>
        <dbReference type="EMBL" id="GGD62675.1"/>
    </source>
</evidence>
<reference evidence="2" key="4">
    <citation type="submission" date="2024-05" db="EMBL/GenBank/DDBJ databases">
        <authorList>
            <person name="Sun Q."/>
            <person name="Zhou Y."/>
        </authorList>
    </citation>
    <scope>NUCLEOTIDE SEQUENCE</scope>
    <source>
        <strain evidence="2">CGMCC 1.11013</strain>
    </source>
</reference>
<dbReference type="GO" id="GO:0016646">
    <property type="term" value="F:oxidoreductase activity, acting on the CH-NH group of donors, NAD or NADP as acceptor"/>
    <property type="evidence" value="ECO:0007669"/>
    <property type="project" value="TreeGrafter"/>
</dbReference>
<dbReference type="AlphaFoldDB" id="A0A069P4F5"/>
<comment type="caution">
    <text evidence="3">The sequence shown here is derived from an EMBL/GenBank/DDBJ whole genome shotgun (WGS) entry which is preliminary data.</text>
</comment>
<dbReference type="eggNOG" id="COG2910">
    <property type="taxonomic scope" value="Bacteria"/>
</dbReference>
<dbReference type="Pfam" id="PF13460">
    <property type="entry name" value="NAD_binding_10"/>
    <property type="match status" value="1"/>
</dbReference>
<dbReference type="PANTHER" id="PTHR43355:SF2">
    <property type="entry name" value="FLAVIN REDUCTASE (NADPH)"/>
    <property type="match status" value="1"/>
</dbReference>
<dbReference type="RefSeq" id="WP_035964653.1">
    <property type="nucleotide sequence ID" value="NZ_BMEG01000002.1"/>
</dbReference>
<sequence length="204" mass="21740">MSKIAIIGATGNVGSRLLEEALRRGHTVTALARDTSGLGARDGVTARNVDALDMAALADAIAGHDAVFSATRFASVPESAIVGAVKRAGVERLLVVGGAGSLYVAPGRRVLDAPGFPPAYREEATAGAAFLDALRRERDVMWTFVSPSAEFVDGPRTRKFRVGVDELLVDANGRSWITFDDFAIAFLDAFERGEPVRQRFTVGY</sequence>
<organism evidence="3 4">
    <name type="scientific">Caballeronia grimmiae</name>
    <dbReference type="NCBI Taxonomy" id="1071679"/>
    <lineage>
        <taxon>Bacteria</taxon>
        <taxon>Pseudomonadati</taxon>
        <taxon>Pseudomonadota</taxon>
        <taxon>Betaproteobacteria</taxon>
        <taxon>Burkholderiales</taxon>
        <taxon>Burkholderiaceae</taxon>
        <taxon>Caballeronia</taxon>
    </lineage>
</organism>
<name>A0A069P4F5_9BURK</name>
<evidence type="ECO:0000259" key="1">
    <source>
        <dbReference type="Pfam" id="PF13460"/>
    </source>
</evidence>
<dbReference type="Gene3D" id="3.40.50.720">
    <property type="entry name" value="NAD(P)-binding Rossmann-like Domain"/>
    <property type="match status" value="1"/>
</dbReference>
<dbReference type="Proteomes" id="UP000597138">
    <property type="component" value="Unassembled WGS sequence"/>
</dbReference>
<dbReference type="PANTHER" id="PTHR43355">
    <property type="entry name" value="FLAVIN REDUCTASE (NADPH)"/>
    <property type="match status" value="1"/>
</dbReference>
<dbReference type="InterPro" id="IPR051606">
    <property type="entry name" value="Polyketide_Oxido-like"/>
</dbReference>
<dbReference type="SUPFAM" id="SSF51735">
    <property type="entry name" value="NAD(P)-binding Rossmann-fold domains"/>
    <property type="match status" value="1"/>
</dbReference>
<dbReference type="EMBL" id="JFHE01000011">
    <property type="protein sequence ID" value="KDR34784.1"/>
    <property type="molecule type" value="Genomic_DNA"/>
</dbReference>
<evidence type="ECO:0000313" key="4">
    <source>
        <dbReference type="Proteomes" id="UP000027439"/>
    </source>
</evidence>
<proteinExistence type="predicted"/>
<dbReference type="STRING" id="1071679.BG57_04280"/>
<dbReference type="OrthoDB" id="7352421at2"/>
<reference evidence="3 4" key="2">
    <citation type="submission" date="2014-03" db="EMBL/GenBank/DDBJ databases">
        <title>Draft Genome Sequences of Four Burkholderia Strains.</title>
        <authorList>
            <person name="Liu X.Y."/>
            <person name="Li C.X."/>
            <person name="Xu J.H."/>
        </authorList>
    </citation>
    <scope>NUCLEOTIDE SEQUENCE [LARGE SCALE GENOMIC DNA]</scope>
    <source>
        <strain evidence="3 4">R27</strain>
    </source>
</reference>
<dbReference type="EMBL" id="BMEG01000002">
    <property type="protein sequence ID" value="GGD62675.1"/>
    <property type="molecule type" value="Genomic_DNA"/>
</dbReference>
<evidence type="ECO:0000313" key="3">
    <source>
        <dbReference type="EMBL" id="KDR34784.1"/>
    </source>
</evidence>
<evidence type="ECO:0000313" key="5">
    <source>
        <dbReference type="Proteomes" id="UP000597138"/>
    </source>
</evidence>
<dbReference type="InterPro" id="IPR016040">
    <property type="entry name" value="NAD(P)-bd_dom"/>
</dbReference>
<gene>
    <name evidence="3" type="ORF">BG57_04280</name>
    <name evidence="2" type="ORF">GCM10010985_16010</name>
</gene>
<dbReference type="Proteomes" id="UP000027439">
    <property type="component" value="Unassembled WGS sequence"/>
</dbReference>
<reference evidence="2" key="1">
    <citation type="journal article" date="2014" name="Int. J. Syst. Evol. Microbiol.">
        <title>Complete genome of a new Firmicutes species belonging to the dominant human colonic microbiota ('Ruminococcus bicirculans') reveals two chromosomes and a selective capacity to utilize plant glucans.</title>
        <authorList>
            <consortium name="NISC Comparative Sequencing Program"/>
            <person name="Wegmann U."/>
            <person name="Louis P."/>
            <person name="Goesmann A."/>
            <person name="Henrissat B."/>
            <person name="Duncan S.H."/>
            <person name="Flint H.J."/>
        </authorList>
    </citation>
    <scope>NUCLEOTIDE SEQUENCE</scope>
    <source>
        <strain evidence="2">CGMCC 1.11013</strain>
    </source>
</reference>
<protein>
    <submittedName>
        <fullName evidence="3">3-beta hydroxysteroid dehydrogenase</fullName>
    </submittedName>
</protein>
<reference evidence="5" key="3">
    <citation type="journal article" date="2019" name="Int. J. Syst. Evol. Microbiol.">
        <title>The Global Catalogue of Microorganisms (GCM) 10K type strain sequencing project: providing services to taxonomists for standard genome sequencing and annotation.</title>
        <authorList>
            <consortium name="The Broad Institute Genomics Platform"/>
            <consortium name="The Broad Institute Genome Sequencing Center for Infectious Disease"/>
            <person name="Wu L."/>
            <person name="Ma J."/>
        </authorList>
    </citation>
    <scope>NUCLEOTIDE SEQUENCE [LARGE SCALE GENOMIC DNA]</scope>
    <source>
        <strain evidence="5">CGMCC 1.11013</strain>
    </source>
</reference>
<dbReference type="InterPro" id="IPR036291">
    <property type="entry name" value="NAD(P)-bd_dom_sf"/>
</dbReference>